<dbReference type="Proteomes" id="UP000053780">
    <property type="component" value="Unassembled WGS sequence"/>
</dbReference>
<evidence type="ECO:0000259" key="2">
    <source>
        <dbReference type="Pfam" id="PF22466"/>
    </source>
</evidence>
<comment type="subunit">
    <text evidence="1">Component of the GINS complex.</text>
</comment>
<comment type="similarity">
    <text evidence="1">Belongs to the GINS3/PSF3 family.</text>
</comment>
<keyword evidence="4" id="KW-1185">Reference proteome</keyword>
<protein>
    <recommendedName>
        <fullName evidence="1">DNA replication complex GINS protein PSF3</fullName>
    </recommendedName>
</protein>
<organism evidence="3 4">
    <name type="scientific">Vairimorpha apis BRL 01</name>
    <dbReference type="NCBI Taxonomy" id="1037528"/>
    <lineage>
        <taxon>Eukaryota</taxon>
        <taxon>Fungi</taxon>
        <taxon>Fungi incertae sedis</taxon>
        <taxon>Microsporidia</taxon>
        <taxon>Nosematidae</taxon>
        <taxon>Vairimorpha</taxon>
    </lineage>
</organism>
<sequence>MDYYSVDKILADEVKIKIKIKSKIHHFGFFIDDLNNDINENLSVDIPLYISLFFLKNKHCILCNDILSEDFKNDLQANSSIVNLTSVCSYFYNFVSIFYEQEYVNNIFFNRICKFYTLIMKEKLEEEDIFLMDNIEKNIIIRARINYLMYRMYFIKS</sequence>
<dbReference type="VEuPathDB" id="MicrosporidiaDB:NAPIS_ORF01875"/>
<comment type="function">
    <text evidence="1">The GINS complex plays an essential role in the initiation of DNA replication.</text>
</comment>
<dbReference type="Gene3D" id="1.20.58.2050">
    <property type="match status" value="1"/>
</dbReference>
<dbReference type="PANTHER" id="PTHR22768:SF0">
    <property type="entry name" value="DNA REPLICATION COMPLEX GINS PROTEIN PSF3"/>
    <property type="match status" value="1"/>
</dbReference>
<dbReference type="HOGENOM" id="CLU_117799_0_0_1"/>
<dbReference type="InterPro" id="IPR038437">
    <property type="entry name" value="GINS_Psf3_sf"/>
</dbReference>
<feature type="domain" description="DNA replication complex GINS protein PSF3 N-terminal" evidence="2">
    <location>
        <begin position="4"/>
        <end position="50"/>
    </location>
</feature>
<dbReference type="GO" id="GO:0000811">
    <property type="term" value="C:GINS complex"/>
    <property type="evidence" value="ECO:0007669"/>
    <property type="project" value="UniProtKB-UniRule"/>
</dbReference>
<dbReference type="EMBL" id="KE647275">
    <property type="protein sequence ID" value="EQB60559.1"/>
    <property type="molecule type" value="Genomic_DNA"/>
</dbReference>
<keyword evidence="1" id="KW-0235">DNA replication</keyword>
<dbReference type="InterPro" id="IPR036224">
    <property type="entry name" value="GINS_bundle-like_dom_sf"/>
</dbReference>
<dbReference type="InterPro" id="IPR010492">
    <property type="entry name" value="GINS_Psf3"/>
</dbReference>
<dbReference type="Pfam" id="PF22466">
    <property type="entry name" value="PSF3_N"/>
    <property type="match status" value="1"/>
</dbReference>
<dbReference type="GO" id="GO:1902975">
    <property type="term" value="P:mitotic DNA replication initiation"/>
    <property type="evidence" value="ECO:0007669"/>
    <property type="project" value="TreeGrafter"/>
</dbReference>
<dbReference type="PANTHER" id="PTHR22768">
    <property type="entry name" value="DNA REPLICATION COMPLEX GINS PROTEIN PSF3"/>
    <property type="match status" value="1"/>
</dbReference>
<dbReference type="SUPFAM" id="SSF158573">
    <property type="entry name" value="GINS helical bundle-like"/>
    <property type="match status" value="1"/>
</dbReference>
<keyword evidence="1" id="KW-0539">Nucleus</keyword>
<evidence type="ECO:0000313" key="3">
    <source>
        <dbReference type="EMBL" id="EQB60559.1"/>
    </source>
</evidence>
<evidence type="ECO:0000313" key="4">
    <source>
        <dbReference type="Proteomes" id="UP000053780"/>
    </source>
</evidence>
<gene>
    <name evidence="3" type="ORF">NAPIS_ORF01875</name>
</gene>
<dbReference type="OrthoDB" id="10251744at2759"/>
<name>T0L7T2_9MICR</name>
<dbReference type="InterPro" id="IPR055221">
    <property type="entry name" value="PSF3_N"/>
</dbReference>
<dbReference type="AlphaFoldDB" id="T0L7T2"/>
<reference evidence="3 4" key="1">
    <citation type="journal article" date="2013" name="BMC Genomics">
        <title>Genome sequencing and comparative genomics of honey bee microsporidia, Nosema apis reveal novel insights into host-parasite interactions.</title>
        <authorList>
            <person name="Chen Yp."/>
            <person name="Pettis J.S."/>
            <person name="Zhao Y."/>
            <person name="Liu X."/>
            <person name="Tallon L.J."/>
            <person name="Sadzewicz L.D."/>
            <person name="Li R."/>
            <person name="Zheng H."/>
            <person name="Huang S."/>
            <person name="Zhang X."/>
            <person name="Hamilton M.C."/>
            <person name="Pernal S.F."/>
            <person name="Melathopoulos A.P."/>
            <person name="Yan X."/>
            <person name="Evans J.D."/>
        </authorList>
    </citation>
    <scope>NUCLEOTIDE SEQUENCE [LARGE SCALE GENOMIC DNA]</scope>
    <source>
        <strain evidence="3 4">BRL 01</strain>
    </source>
</reference>
<comment type="subcellular location">
    <subcellularLocation>
        <location evidence="1">Nucleus</location>
    </subcellularLocation>
</comment>
<evidence type="ECO:0000256" key="1">
    <source>
        <dbReference type="RuleBase" id="RU367161"/>
    </source>
</evidence>
<proteinExistence type="inferred from homology"/>
<accession>T0L7T2</accession>
<dbReference type="SUPFAM" id="SSF160059">
    <property type="entry name" value="PriA/YqbF domain"/>
    <property type="match status" value="1"/>
</dbReference>